<dbReference type="OrthoDB" id="544617at2759"/>
<keyword evidence="3" id="KW-1185">Reference proteome</keyword>
<proteinExistence type="predicted"/>
<sequence>MAEINYSSRGGILGPMASVPPAQHTPVPPHQAPFTPPWVPSGPEPQAAFAMEAGIRHRQVEAYVGASAAAAEALGEDWVGRREPRRTPSGPAAPYQKAAAQRAAERALRPWDPVSGAGERAGAALLRVPGANAGAASLAPPDAPSLFVPPGQLQAEAVAAAAGRVGRGGEGQRRAEGAVSAREGAPARELWAVGLFKEPPKYCTACRGGHEPSKVANPEWQPYSPAVRLGNLQLLDTKFRRAMAKGMLCCQLSDSLWEPVRWSTQPAAMTPHQFRQQLALALDGIREGHEPFRFLASRAVEALLAAPGRGTLVAGAIPELVAPLKLCLNTMQPQLVGGALLIIIRLLGCHPSVASALGPFLRHLLPTLAVFRSHRRPLELPAPVCLPPTGSFSGSGAPRGSVSRACRVCGAPVFRECDKAAAAREGVAVAWAGSPEVAAAAGSAAAEGTAAKRLPGRMCSRYTLESLVEEVLGMLAGGGGEVARRLIRSYIPGFTYYPPQDQPSCRTVEELLESRGTTTVHGSRPERPRSAPRAAAARHRPATAGGGAAAAKGKKAAARQQQQQQQPRRLSDGGGGGSPPWRPSILSAADLARWDGIEFRDMPYGQEAQRHAFDPVVMIDGGGGGGGTAALRVSTPVPIFDSHHDPLYRMLLAARFDEDPRVGAAAESATRSGDARRGGSGGGGSRANPNAAVPYKASPAGLRQAW</sequence>
<dbReference type="Pfam" id="PF10274">
    <property type="entry name" value="ParcG"/>
    <property type="match status" value="1"/>
</dbReference>
<comment type="caution">
    <text evidence="2">The sequence shown here is derived from an EMBL/GenBank/DDBJ whole genome shotgun (WGS) entry which is preliminary data.</text>
</comment>
<organism evidence="2 3">
    <name type="scientific">Pleodorina starrii</name>
    <dbReference type="NCBI Taxonomy" id="330485"/>
    <lineage>
        <taxon>Eukaryota</taxon>
        <taxon>Viridiplantae</taxon>
        <taxon>Chlorophyta</taxon>
        <taxon>core chlorophytes</taxon>
        <taxon>Chlorophyceae</taxon>
        <taxon>CS clade</taxon>
        <taxon>Chlamydomonadales</taxon>
        <taxon>Volvocaceae</taxon>
        <taxon>Pleodorina</taxon>
    </lineage>
</organism>
<dbReference type="InterPro" id="IPR019399">
    <property type="entry name" value="Parkin_co-regulated_protein"/>
</dbReference>
<gene>
    <name evidence="2" type="primary">PLEST007892</name>
    <name evidence="2" type="ORF">PLESTB_001667200</name>
</gene>
<evidence type="ECO:0000313" key="2">
    <source>
        <dbReference type="EMBL" id="GLC60755.1"/>
    </source>
</evidence>
<feature type="region of interest" description="Disordered" evidence="1">
    <location>
        <begin position="661"/>
        <end position="706"/>
    </location>
</feature>
<dbReference type="EMBL" id="BRXU01000038">
    <property type="protein sequence ID" value="GLC60755.1"/>
    <property type="molecule type" value="Genomic_DNA"/>
</dbReference>
<evidence type="ECO:0000256" key="1">
    <source>
        <dbReference type="SAM" id="MobiDB-lite"/>
    </source>
</evidence>
<protein>
    <submittedName>
        <fullName evidence="2">Uncharacterized protein</fullName>
    </submittedName>
</protein>
<reference evidence="2 3" key="1">
    <citation type="journal article" date="2023" name="Commun. Biol.">
        <title>Reorganization of the ancestral sex-determining regions during the evolution of trioecy in Pleodorina starrii.</title>
        <authorList>
            <person name="Takahashi K."/>
            <person name="Suzuki S."/>
            <person name="Kawai-Toyooka H."/>
            <person name="Yamamoto K."/>
            <person name="Hamaji T."/>
            <person name="Ootsuki R."/>
            <person name="Yamaguchi H."/>
            <person name="Kawachi M."/>
            <person name="Higashiyama T."/>
            <person name="Nozaki H."/>
        </authorList>
    </citation>
    <scope>NUCLEOTIDE SEQUENCE [LARGE SCALE GENOMIC DNA]</scope>
    <source>
        <strain evidence="2 3">NIES-4479</strain>
    </source>
</reference>
<accession>A0A9W6BZJ9</accession>
<dbReference type="GO" id="GO:0030544">
    <property type="term" value="F:Hsp70 protein binding"/>
    <property type="evidence" value="ECO:0007669"/>
    <property type="project" value="TreeGrafter"/>
</dbReference>
<feature type="region of interest" description="Disordered" evidence="1">
    <location>
        <begin position="514"/>
        <end position="584"/>
    </location>
</feature>
<feature type="region of interest" description="Disordered" evidence="1">
    <location>
        <begin position="79"/>
        <end position="102"/>
    </location>
</feature>
<dbReference type="PANTHER" id="PTHR21207:SF2">
    <property type="entry name" value="PARKIN COREGULATED GENE PROTEIN"/>
    <property type="match status" value="1"/>
</dbReference>
<dbReference type="Proteomes" id="UP001165080">
    <property type="component" value="Unassembled WGS sequence"/>
</dbReference>
<feature type="compositionally biased region" description="Low complexity" evidence="1">
    <location>
        <begin position="558"/>
        <end position="568"/>
    </location>
</feature>
<evidence type="ECO:0000313" key="3">
    <source>
        <dbReference type="Proteomes" id="UP001165080"/>
    </source>
</evidence>
<dbReference type="PANTHER" id="PTHR21207">
    <property type="entry name" value="PARKIN COREGULATED GENE PROTEIN PARK2 COREGULATED"/>
    <property type="match status" value="1"/>
</dbReference>
<dbReference type="AlphaFoldDB" id="A0A9W6BZJ9"/>
<dbReference type="GO" id="GO:0051879">
    <property type="term" value="F:Hsp90 protein binding"/>
    <property type="evidence" value="ECO:0007669"/>
    <property type="project" value="TreeGrafter"/>
</dbReference>
<name>A0A9W6BZJ9_9CHLO</name>
<feature type="compositionally biased region" description="Low complexity" evidence="1">
    <location>
        <begin position="92"/>
        <end position="102"/>
    </location>
</feature>